<accession>A0A069RD25</accession>
<dbReference type="SUPFAM" id="SSF82171">
    <property type="entry name" value="DPP6 N-terminal domain-like"/>
    <property type="match status" value="1"/>
</dbReference>
<dbReference type="Proteomes" id="UP000027946">
    <property type="component" value="Unassembled WGS sequence"/>
</dbReference>
<dbReference type="STRING" id="1121324.CLIT_14c01140"/>
<gene>
    <name evidence="1" type="ORF">CLIT_14c01140</name>
</gene>
<dbReference type="Gene3D" id="2.130.10.10">
    <property type="entry name" value="YVTN repeat-like/Quinoprotein amine dehydrogenase"/>
    <property type="match status" value="1"/>
</dbReference>
<name>A0A069RD25_PEPLI</name>
<keyword evidence="2" id="KW-1185">Reference proteome</keyword>
<evidence type="ECO:0000313" key="1">
    <source>
        <dbReference type="EMBL" id="KDR94653.1"/>
    </source>
</evidence>
<dbReference type="RefSeq" id="WP_038266542.1">
    <property type="nucleotide sequence ID" value="NZ_FSRH01000015.1"/>
</dbReference>
<protein>
    <submittedName>
        <fullName evidence="1">Uncharacterized protein</fullName>
    </submittedName>
</protein>
<reference evidence="1 2" key="1">
    <citation type="submission" date="2014-03" db="EMBL/GenBank/DDBJ databases">
        <title>Genome sequence of Clostridium litorale W6, DSM 5388.</title>
        <authorList>
            <person name="Poehlein A."/>
            <person name="Jagirdar A."/>
            <person name="Khonsari B."/>
            <person name="Chibani C.M."/>
            <person name="Gutierrez Gutierrez D.A."/>
            <person name="Davydova E."/>
            <person name="Alghaithi H.S."/>
            <person name="Nair K.P."/>
            <person name="Dhamotharan K."/>
            <person name="Chandran L."/>
            <person name="G W."/>
            <person name="Daniel R."/>
        </authorList>
    </citation>
    <scope>NUCLEOTIDE SEQUENCE [LARGE SCALE GENOMIC DNA]</scope>
    <source>
        <strain evidence="1 2">W6</strain>
    </source>
</reference>
<proteinExistence type="predicted"/>
<evidence type="ECO:0000313" key="2">
    <source>
        <dbReference type="Proteomes" id="UP000027946"/>
    </source>
</evidence>
<dbReference type="eggNOG" id="COG0823">
    <property type="taxonomic scope" value="Bacteria"/>
</dbReference>
<dbReference type="InterPro" id="IPR015943">
    <property type="entry name" value="WD40/YVTN_repeat-like_dom_sf"/>
</dbReference>
<comment type="caution">
    <text evidence="1">The sequence shown here is derived from an EMBL/GenBank/DDBJ whole genome shotgun (WGS) entry which is preliminary data.</text>
</comment>
<dbReference type="EMBL" id="JJMM01000014">
    <property type="protein sequence ID" value="KDR94653.1"/>
    <property type="molecule type" value="Genomic_DNA"/>
</dbReference>
<dbReference type="OrthoDB" id="1640114at2"/>
<dbReference type="AlphaFoldDB" id="A0A069RD25"/>
<organism evidence="1 2">
    <name type="scientific">Peptoclostridium litorale DSM 5388</name>
    <dbReference type="NCBI Taxonomy" id="1121324"/>
    <lineage>
        <taxon>Bacteria</taxon>
        <taxon>Bacillati</taxon>
        <taxon>Bacillota</taxon>
        <taxon>Clostridia</taxon>
        <taxon>Peptostreptococcales</taxon>
        <taxon>Peptoclostridiaceae</taxon>
        <taxon>Peptoclostridium</taxon>
    </lineage>
</organism>
<sequence length="403" mass="47191">MKRILKRVIFNLIDRQKFYKYRRLLAKLLSFKKNIVTKFEIDSYGDNESDTFFGYYDISPFQNDKLAYISVKKDEKEADIIIRDIETGKEKTVGATSAWNWQQGSRLRWVPNRQDHVIYNDFENNQFVTKIVDISSGEIAVKQWPFYDIDYTGRIGITLDFLRLGVMRPGYGYTNLPYVEPQSLNDEGITIVDLLEETTKKVITYELISKVMGQNENTNNYENSYINHLSFSPSGNKFLFFWIQIAENNIHKANLLVYDIEKAELTVLEKELSVSHYDWIDDESIVVTAYDKNRTCRYYIYNVNGERQDFMHDILVGDGHPTWIGNGKVITDTYVDKKGYQKVLLIDINGEKVDQLVDIYSTHKHVGERRCDLHPRVDAETEHICFDADVNGHRKLYLLKGWE</sequence>